<sequence length="227" mass="25745">MIFLATIQDEGSTWKLTIYPEATPVEEINEPARGYRALLGYDAPTDRHIVMYVWYNKDKYPIGEVLKKIDEMKSCPRCDTLDKDRLKNIIIQTQNKVQPVRRMEKYVEEVESVLHPQQLKSVPTPRPLVPRGNVKDMFATAMFDAFLTPAGKFMVGNVFGDDKLVESAMPKDQDELAQLWNDTTSGKLLRSPEDAKKFMSVLRSGSGEDDTAAKIKAKKVTQGIVIY</sequence>
<evidence type="ECO:0000313" key="1">
    <source>
        <dbReference type="EMBL" id="QJB03550.1"/>
    </source>
</evidence>
<dbReference type="EMBL" id="MT143851">
    <property type="protein sequence ID" value="QJB03550.1"/>
    <property type="molecule type" value="Genomic_DNA"/>
</dbReference>
<name>A0A6M3MBP3_9ZZZZ</name>
<protein>
    <submittedName>
        <fullName evidence="1">Uncharacterized protein</fullName>
    </submittedName>
</protein>
<accession>A0A6M3MBP3</accession>
<dbReference type="AlphaFoldDB" id="A0A6M3MBP3"/>
<organism evidence="1">
    <name type="scientific">viral metagenome</name>
    <dbReference type="NCBI Taxonomy" id="1070528"/>
    <lineage>
        <taxon>unclassified sequences</taxon>
        <taxon>metagenomes</taxon>
        <taxon>organismal metagenomes</taxon>
    </lineage>
</organism>
<reference evidence="1" key="1">
    <citation type="submission" date="2020-03" db="EMBL/GenBank/DDBJ databases">
        <title>The deep terrestrial virosphere.</title>
        <authorList>
            <person name="Holmfeldt K."/>
            <person name="Nilsson E."/>
            <person name="Simone D."/>
            <person name="Lopez-Fernandez M."/>
            <person name="Wu X."/>
            <person name="de Brujin I."/>
            <person name="Lundin D."/>
            <person name="Andersson A."/>
            <person name="Bertilsson S."/>
            <person name="Dopson M."/>
        </authorList>
    </citation>
    <scope>NUCLEOTIDE SEQUENCE</scope>
    <source>
        <strain evidence="1">MM171B00657</strain>
    </source>
</reference>
<proteinExistence type="predicted"/>
<gene>
    <name evidence="1" type="ORF">MM171B00657_0007</name>
</gene>